<gene>
    <name evidence="2" type="ORF">PGLA_03140</name>
</gene>
<dbReference type="AlphaFoldDB" id="A0A168N0Y5"/>
<feature type="transmembrane region" description="Helical" evidence="1">
    <location>
        <begin position="104"/>
        <end position="124"/>
    </location>
</feature>
<dbReference type="RefSeq" id="WP_068528558.1">
    <property type="nucleotide sequence ID" value="NZ_LVJH01000003.1"/>
</dbReference>
<feature type="transmembrane region" description="Helical" evidence="1">
    <location>
        <begin position="48"/>
        <end position="69"/>
    </location>
</feature>
<organism evidence="2 3">
    <name type="scientific">Paenibacillus glacialis</name>
    <dbReference type="NCBI Taxonomy" id="494026"/>
    <lineage>
        <taxon>Bacteria</taxon>
        <taxon>Bacillati</taxon>
        <taxon>Bacillota</taxon>
        <taxon>Bacilli</taxon>
        <taxon>Bacillales</taxon>
        <taxon>Paenibacillaceae</taxon>
        <taxon>Paenibacillus</taxon>
    </lineage>
</organism>
<dbReference type="OrthoDB" id="2623373at2"/>
<keyword evidence="1" id="KW-0472">Membrane</keyword>
<proteinExistence type="predicted"/>
<evidence type="ECO:0000313" key="2">
    <source>
        <dbReference type="EMBL" id="OAB45267.1"/>
    </source>
</evidence>
<keyword evidence="3" id="KW-1185">Reference proteome</keyword>
<dbReference type="Proteomes" id="UP000076967">
    <property type="component" value="Unassembled WGS sequence"/>
</dbReference>
<dbReference type="EMBL" id="LVJH01000003">
    <property type="protein sequence ID" value="OAB45267.1"/>
    <property type="molecule type" value="Genomic_DNA"/>
</dbReference>
<keyword evidence="1" id="KW-1133">Transmembrane helix</keyword>
<name>A0A168N0Y5_9BACL</name>
<keyword evidence="1" id="KW-0812">Transmembrane</keyword>
<protein>
    <submittedName>
        <fullName evidence="2">Uncharacterized protein</fullName>
    </submittedName>
</protein>
<reference evidence="2 3" key="1">
    <citation type="submission" date="2016-03" db="EMBL/GenBank/DDBJ databases">
        <title>Draft genome sequence of Paenibacillus glacialis DSM 22343.</title>
        <authorList>
            <person name="Shin S.-K."/>
            <person name="Yi H."/>
        </authorList>
    </citation>
    <scope>NUCLEOTIDE SEQUENCE [LARGE SCALE GENOMIC DNA]</scope>
    <source>
        <strain evidence="2 3">DSM 22343</strain>
    </source>
</reference>
<feature type="transmembrane region" description="Helical" evidence="1">
    <location>
        <begin position="136"/>
        <end position="158"/>
    </location>
</feature>
<evidence type="ECO:0000313" key="3">
    <source>
        <dbReference type="Proteomes" id="UP000076967"/>
    </source>
</evidence>
<sequence>MQPRSETIKSKSKFIERWVLVYSIIIFGMFFYLQVISTTDINEFIQTFVQVNITSTLSIAALVASMGAFRWEHYIKGVIHSGLRDKYERRKYVLKHAKKPLYRVIKLNSMFIIINIITLQSASIELKEIKPAWFTVPLFGINMFLIVICLIMGLILIYQSMVYMKELIFK</sequence>
<accession>A0A168N0Y5</accession>
<feature type="transmembrane region" description="Helical" evidence="1">
    <location>
        <begin position="18"/>
        <end position="36"/>
    </location>
</feature>
<comment type="caution">
    <text evidence="2">The sequence shown here is derived from an EMBL/GenBank/DDBJ whole genome shotgun (WGS) entry which is preliminary data.</text>
</comment>
<evidence type="ECO:0000256" key="1">
    <source>
        <dbReference type="SAM" id="Phobius"/>
    </source>
</evidence>